<protein>
    <submittedName>
        <fullName evidence="2">Glycosyltransferase family 77 protein</fullName>
    </submittedName>
</protein>
<evidence type="ECO:0000313" key="3">
    <source>
        <dbReference type="Proteomes" id="UP001155240"/>
    </source>
</evidence>
<dbReference type="EMBL" id="JAMRYM010000002">
    <property type="protein sequence ID" value="MCM6761081.1"/>
    <property type="molecule type" value="Genomic_DNA"/>
</dbReference>
<evidence type="ECO:0000259" key="1">
    <source>
        <dbReference type="Pfam" id="PF03407"/>
    </source>
</evidence>
<dbReference type="RefSeq" id="WP_251942965.1">
    <property type="nucleotide sequence ID" value="NZ_JAMRYM010000002.1"/>
</dbReference>
<accession>A0A9X2IR48</accession>
<reference evidence="2" key="1">
    <citation type="submission" date="2022-06" db="EMBL/GenBank/DDBJ databases">
        <title>Whole genome shotgun sequencing (WGS) of Rathayibacter sp. ZW T2_19, isolated from stored onions (Allium cepa).</title>
        <authorList>
            <person name="Stoll D.A."/>
            <person name="Huch M."/>
        </authorList>
    </citation>
    <scope>NUCLEOTIDE SEQUENCE</scope>
    <source>
        <strain evidence="2">ZW T2_19</strain>
    </source>
</reference>
<gene>
    <name evidence="2" type="ORF">NB037_01500</name>
</gene>
<dbReference type="Pfam" id="PF03407">
    <property type="entry name" value="Nucleotid_trans"/>
    <property type="match status" value="1"/>
</dbReference>
<keyword evidence="3" id="KW-1185">Reference proteome</keyword>
<dbReference type="InterPro" id="IPR005069">
    <property type="entry name" value="Nucl-diP-sugar_transferase"/>
</dbReference>
<dbReference type="InterPro" id="IPR029044">
    <property type="entry name" value="Nucleotide-diphossugar_trans"/>
</dbReference>
<sequence>MNHGRALLYTVALNGYATSYRAAIKSHEAYAARIGARYAKVVRPYAKDPALAAWLKIPLMLAGLENGYEWVGYIDADCVVRTRAGDFRSVLPASDADVYMAEGRTGRINSGVMFARSSESSVQFFNKVMESITRPVDEQDRQGLKYENGNVIHIDRTQQSIARMPLEWNNTYDTDLNDSIRHFAGPMRHLYQRSALDTFVGKAQKVFARRPTPQPERRSEDFLGDLQTMTRRVMQLYPAFKG</sequence>
<feature type="domain" description="Nucleotide-diphospho-sugar transferase" evidence="1">
    <location>
        <begin position="46"/>
        <end position="142"/>
    </location>
</feature>
<organism evidence="2 3">
    <name type="scientific">Rathayibacter rubneri</name>
    <dbReference type="NCBI Taxonomy" id="2950106"/>
    <lineage>
        <taxon>Bacteria</taxon>
        <taxon>Bacillati</taxon>
        <taxon>Actinomycetota</taxon>
        <taxon>Actinomycetes</taxon>
        <taxon>Micrococcales</taxon>
        <taxon>Microbacteriaceae</taxon>
        <taxon>Rathayibacter</taxon>
    </lineage>
</organism>
<proteinExistence type="predicted"/>
<evidence type="ECO:0000313" key="2">
    <source>
        <dbReference type="EMBL" id="MCM6761081.1"/>
    </source>
</evidence>
<comment type="caution">
    <text evidence="2">The sequence shown here is derived from an EMBL/GenBank/DDBJ whole genome shotgun (WGS) entry which is preliminary data.</text>
</comment>
<dbReference type="AlphaFoldDB" id="A0A9X2IR48"/>
<dbReference type="Gene3D" id="3.90.550.10">
    <property type="entry name" value="Spore Coat Polysaccharide Biosynthesis Protein SpsA, Chain A"/>
    <property type="match status" value="1"/>
</dbReference>
<dbReference type="Proteomes" id="UP001155240">
    <property type="component" value="Unassembled WGS sequence"/>
</dbReference>
<name>A0A9X2IR48_9MICO</name>